<dbReference type="InterPro" id="IPR010982">
    <property type="entry name" value="Lambda_DNA-bd_dom_sf"/>
</dbReference>
<comment type="caution">
    <text evidence="2">The sequence shown here is derived from an EMBL/GenBank/DDBJ whole genome shotgun (WGS) entry which is preliminary data.</text>
</comment>
<evidence type="ECO:0000313" key="3">
    <source>
        <dbReference type="Proteomes" id="UP000267469"/>
    </source>
</evidence>
<dbReference type="Pfam" id="PF07022">
    <property type="entry name" value="Phage_CI_repr"/>
    <property type="match status" value="1"/>
</dbReference>
<evidence type="ECO:0000259" key="1">
    <source>
        <dbReference type="Pfam" id="PF07022"/>
    </source>
</evidence>
<dbReference type="Gene3D" id="1.10.260.40">
    <property type="entry name" value="lambda repressor-like DNA-binding domains"/>
    <property type="match status" value="1"/>
</dbReference>
<organism evidence="2 3">
    <name type="scientific">Sinomicrobium pectinilyticum</name>
    <dbReference type="NCBI Taxonomy" id="1084421"/>
    <lineage>
        <taxon>Bacteria</taxon>
        <taxon>Pseudomonadati</taxon>
        <taxon>Bacteroidota</taxon>
        <taxon>Flavobacteriia</taxon>
        <taxon>Flavobacteriales</taxon>
        <taxon>Flavobacteriaceae</taxon>
        <taxon>Sinomicrobium</taxon>
    </lineage>
</organism>
<dbReference type="OrthoDB" id="1425504at2"/>
<dbReference type="GO" id="GO:0045892">
    <property type="term" value="P:negative regulation of DNA-templated transcription"/>
    <property type="evidence" value="ECO:0007669"/>
    <property type="project" value="InterPro"/>
</dbReference>
<dbReference type="InterPro" id="IPR010744">
    <property type="entry name" value="Phage_CI_N"/>
</dbReference>
<dbReference type="RefSeq" id="WP_123217831.1">
    <property type="nucleotide sequence ID" value="NZ_RJTM01000144.1"/>
</dbReference>
<proteinExistence type="predicted"/>
<dbReference type="Proteomes" id="UP000267469">
    <property type="component" value="Unassembled WGS sequence"/>
</dbReference>
<keyword evidence="3" id="KW-1185">Reference proteome</keyword>
<name>A0A3N0DR41_SINP1</name>
<dbReference type="GO" id="GO:0003677">
    <property type="term" value="F:DNA binding"/>
    <property type="evidence" value="ECO:0007669"/>
    <property type="project" value="InterPro"/>
</dbReference>
<sequence length="239" mass="27446">MKASDAMDITEELNAINCTEDFNAAEIMERLKKTLGIRTDVKLSKLLGIESNTLSTWKARNSLNFRRIITVGRKYGLDLNILFSNVDISRSYHKSMVAIPREYQYQYVNNRNKDSFINEMPRYNFPYIGNHNTRAFQVLDFSLFSTDKGTSYAIGEWVGHTEDILNGEIYILVNRTHGVFIGRVDINNNIPGTLFLINEDAGEMPYKTKIYISDIVEIWKVYSVVFSRHFVKKEGASAS</sequence>
<gene>
    <name evidence="2" type="ORF">ED312_20165</name>
</gene>
<protein>
    <recommendedName>
        <fullName evidence="1">Bacteriophage CI repressor N-terminal domain-containing protein</fullName>
    </recommendedName>
</protein>
<dbReference type="AlphaFoldDB" id="A0A3N0DR41"/>
<dbReference type="EMBL" id="RJTM01000144">
    <property type="protein sequence ID" value="RNL77981.1"/>
    <property type="molecule type" value="Genomic_DNA"/>
</dbReference>
<reference evidence="2 3" key="1">
    <citation type="submission" date="2018-10" db="EMBL/GenBank/DDBJ databases">
        <title>Sinomicrobium pectinilyticum sp. nov., a pectinase-producing bacterium isolated from alkaline and saline soil, and emended description of the genus Sinomicrobium.</title>
        <authorList>
            <person name="Cheng B."/>
            <person name="Li C."/>
            <person name="Lai Q."/>
            <person name="Du M."/>
            <person name="Shao Z."/>
            <person name="Xu P."/>
            <person name="Yang C."/>
        </authorList>
    </citation>
    <scope>NUCLEOTIDE SEQUENCE [LARGE SCALE GENOMIC DNA]</scope>
    <source>
        <strain evidence="2 3">5DNS001</strain>
    </source>
</reference>
<evidence type="ECO:0000313" key="2">
    <source>
        <dbReference type="EMBL" id="RNL77981.1"/>
    </source>
</evidence>
<accession>A0A3N0DR41</accession>
<feature type="domain" description="Bacteriophage CI repressor N-terminal" evidence="1">
    <location>
        <begin position="27"/>
        <end position="82"/>
    </location>
</feature>